<accession>A0A9P0VS63</accession>
<feature type="compositionally biased region" description="Basic residues" evidence="1">
    <location>
        <begin position="86"/>
        <end position="95"/>
    </location>
</feature>
<dbReference type="EMBL" id="CAKOFQ010009869">
    <property type="protein sequence ID" value="CAH2018656.1"/>
    <property type="molecule type" value="Genomic_DNA"/>
</dbReference>
<sequence>MNSLPLHNIGQYYRKRKYQDEAARSLALVQEYPYRTDYSLNTKSWRRRALWRPSSQPYGQARHERKRRNNNSTTIIRQQQGSPKKPGSKRRRRKS</sequence>
<evidence type="ECO:0000313" key="3">
    <source>
        <dbReference type="Proteomes" id="UP001152888"/>
    </source>
</evidence>
<protein>
    <submittedName>
        <fullName evidence="2">Uncharacterized protein</fullName>
    </submittedName>
</protein>
<evidence type="ECO:0000256" key="1">
    <source>
        <dbReference type="SAM" id="MobiDB-lite"/>
    </source>
</evidence>
<name>A0A9P0VS63_ACAOB</name>
<feature type="compositionally biased region" description="Polar residues" evidence="1">
    <location>
        <begin position="70"/>
        <end position="80"/>
    </location>
</feature>
<proteinExistence type="predicted"/>
<reference evidence="2" key="1">
    <citation type="submission" date="2022-03" db="EMBL/GenBank/DDBJ databases">
        <authorList>
            <person name="Sayadi A."/>
        </authorList>
    </citation>
    <scope>NUCLEOTIDE SEQUENCE</scope>
</reference>
<dbReference type="AlphaFoldDB" id="A0A9P0VS63"/>
<comment type="caution">
    <text evidence="2">The sequence shown here is derived from an EMBL/GenBank/DDBJ whole genome shotgun (WGS) entry which is preliminary data.</text>
</comment>
<dbReference type="Proteomes" id="UP001152888">
    <property type="component" value="Unassembled WGS sequence"/>
</dbReference>
<keyword evidence="3" id="KW-1185">Reference proteome</keyword>
<evidence type="ECO:0000313" key="2">
    <source>
        <dbReference type="EMBL" id="CAH2018656.1"/>
    </source>
</evidence>
<organism evidence="2 3">
    <name type="scientific">Acanthoscelides obtectus</name>
    <name type="common">Bean weevil</name>
    <name type="synonym">Bruchus obtectus</name>
    <dbReference type="NCBI Taxonomy" id="200917"/>
    <lineage>
        <taxon>Eukaryota</taxon>
        <taxon>Metazoa</taxon>
        <taxon>Ecdysozoa</taxon>
        <taxon>Arthropoda</taxon>
        <taxon>Hexapoda</taxon>
        <taxon>Insecta</taxon>
        <taxon>Pterygota</taxon>
        <taxon>Neoptera</taxon>
        <taxon>Endopterygota</taxon>
        <taxon>Coleoptera</taxon>
        <taxon>Polyphaga</taxon>
        <taxon>Cucujiformia</taxon>
        <taxon>Chrysomeloidea</taxon>
        <taxon>Chrysomelidae</taxon>
        <taxon>Bruchinae</taxon>
        <taxon>Bruchini</taxon>
        <taxon>Acanthoscelides</taxon>
    </lineage>
</organism>
<gene>
    <name evidence="2" type="ORF">ACAOBT_LOCUS36741</name>
</gene>
<feature type="region of interest" description="Disordered" evidence="1">
    <location>
        <begin position="54"/>
        <end position="95"/>
    </location>
</feature>